<dbReference type="RefSeq" id="WP_344888952.1">
    <property type="nucleotide sequence ID" value="NZ_BAAAZP010000150.1"/>
</dbReference>
<sequence>MRIVRLANFVTPSSGGLRVALDELGAGYAASGHEPVLVVPGERAREEETPAGRLITVPGPLVPGLGGYRVIAARRPLRRLLEELRPDRLEVSDRSTLRWTGAWARAAGVPSVMVSHESLSGLLRLYHAPARLADALNRATAAHFDTVVCTTGWAEAEFRRLGAANVVRVPLGVDLTAFGPGRYDAGLRSRLTRGDEALLVHCGRLYPEKRPDRSVLALAELHRAGVPAVLVVAGDGPLRRSMERRAEGLPVVFLGHVPDRDRLAALLATADVAIAPGPVETFGLAALEALASGTPVVVSRDSALPEVVGDAGVAVADDPAAYADAVRRLLAPSDPPRRAAARAQAERYGWGSAVEGFLAAHGLTRTPARPR</sequence>
<evidence type="ECO:0000313" key="5">
    <source>
        <dbReference type="Proteomes" id="UP001500902"/>
    </source>
</evidence>
<accession>A0ABP7D1G1</accession>
<keyword evidence="2" id="KW-0808">Transferase</keyword>
<reference evidence="5" key="1">
    <citation type="journal article" date="2019" name="Int. J. Syst. Evol. Microbiol.">
        <title>The Global Catalogue of Microorganisms (GCM) 10K type strain sequencing project: providing services to taxonomists for standard genome sequencing and annotation.</title>
        <authorList>
            <consortium name="The Broad Institute Genomics Platform"/>
            <consortium name="The Broad Institute Genome Sequencing Center for Infectious Disease"/>
            <person name="Wu L."/>
            <person name="Ma J."/>
        </authorList>
    </citation>
    <scope>NUCLEOTIDE SEQUENCE [LARGE SCALE GENOMIC DNA]</scope>
    <source>
        <strain evidence="5">JCM 16904</strain>
    </source>
</reference>
<feature type="domain" description="Glycosyltransferase subfamily 4-like N-terminal" evidence="3">
    <location>
        <begin position="15"/>
        <end position="172"/>
    </location>
</feature>
<proteinExistence type="predicted"/>
<keyword evidence="5" id="KW-1185">Reference proteome</keyword>
<protein>
    <submittedName>
        <fullName evidence="4">Glycosyltransferase family 1 protein</fullName>
    </submittedName>
</protein>
<dbReference type="InterPro" id="IPR050194">
    <property type="entry name" value="Glycosyltransferase_grp1"/>
</dbReference>
<dbReference type="Gene3D" id="3.40.50.2000">
    <property type="entry name" value="Glycogen Phosphorylase B"/>
    <property type="match status" value="2"/>
</dbReference>
<evidence type="ECO:0000313" key="4">
    <source>
        <dbReference type="EMBL" id="GAA3697509.1"/>
    </source>
</evidence>
<comment type="caution">
    <text evidence="4">The sequence shown here is derived from an EMBL/GenBank/DDBJ whole genome shotgun (WGS) entry which is preliminary data.</text>
</comment>
<keyword evidence="1" id="KW-0328">Glycosyltransferase</keyword>
<evidence type="ECO:0000256" key="2">
    <source>
        <dbReference type="ARBA" id="ARBA00022679"/>
    </source>
</evidence>
<dbReference type="SUPFAM" id="SSF53756">
    <property type="entry name" value="UDP-Glycosyltransferase/glycogen phosphorylase"/>
    <property type="match status" value="1"/>
</dbReference>
<gene>
    <name evidence="4" type="ORF">GCM10022224_074240</name>
</gene>
<dbReference type="Pfam" id="PF13692">
    <property type="entry name" value="Glyco_trans_1_4"/>
    <property type="match status" value="1"/>
</dbReference>
<dbReference type="Pfam" id="PF13579">
    <property type="entry name" value="Glyco_trans_4_4"/>
    <property type="match status" value="1"/>
</dbReference>
<dbReference type="PANTHER" id="PTHR45947:SF3">
    <property type="entry name" value="SULFOQUINOVOSYL TRANSFERASE SQD2"/>
    <property type="match status" value="1"/>
</dbReference>
<dbReference type="InterPro" id="IPR028098">
    <property type="entry name" value="Glyco_trans_4-like_N"/>
</dbReference>
<organism evidence="4 5">
    <name type="scientific">Nonomuraea antimicrobica</name>
    <dbReference type="NCBI Taxonomy" id="561173"/>
    <lineage>
        <taxon>Bacteria</taxon>
        <taxon>Bacillati</taxon>
        <taxon>Actinomycetota</taxon>
        <taxon>Actinomycetes</taxon>
        <taxon>Streptosporangiales</taxon>
        <taxon>Streptosporangiaceae</taxon>
        <taxon>Nonomuraea</taxon>
    </lineage>
</organism>
<dbReference type="Proteomes" id="UP001500902">
    <property type="component" value="Unassembled WGS sequence"/>
</dbReference>
<evidence type="ECO:0000259" key="3">
    <source>
        <dbReference type="Pfam" id="PF13579"/>
    </source>
</evidence>
<evidence type="ECO:0000256" key="1">
    <source>
        <dbReference type="ARBA" id="ARBA00022676"/>
    </source>
</evidence>
<name>A0ABP7D1G1_9ACTN</name>
<dbReference type="PANTHER" id="PTHR45947">
    <property type="entry name" value="SULFOQUINOVOSYL TRANSFERASE SQD2"/>
    <property type="match status" value="1"/>
</dbReference>
<dbReference type="EMBL" id="BAAAZP010000150">
    <property type="protein sequence ID" value="GAA3697509.1"/>
    <property type="molecule type" value="Genomic_DNA"/>
</dbReference>